<protein>
    <recommendedName>
        <fullName evidence="3">RVT_2 domain-containing protein</fullName>
    </recommendedName>
</protein>
<dbReference type="InParanoid" id="A0A1Q3D5C9"/>
<evidence type="ECO:0008006" key="3">
    <source>
        <dbReference type="Google" id="ProtNLM"/>
    </source>
</evidence>
<feature type="non-terminal residue" evidence="1">
    <location>
        <position position="1"/>
    </location>
</feature>
<sequence length="69" mass="8542">EPKNINEAENDEFWIIAMQEDVNHFKRNNVWELVARRDDHSVIGTKWVFRNKMDIRILLYIKWMLKVHF</sequence>
<reference evidence="2" key="1">
    <citation type="submission" date="2016-04" db="EMBL/GenBank/DDBJ databases">
        <title>Cephalotus genome sequencing.</title>
        <authorList>
            <person name="Fukushima K."/>
            <person name="Hasebe M."/>
            <person name="Fang X."/>
        </authorList>
    </citation>
    <scope>NUCLEOTIDE SEQUENCE [LARGE SCALE GENOMIC DNA]</scope>
    <source>
        <strain evidence="2">cv. St1</strain>
    </source>
</reference>
<evidence type="ECO:0000313" key="2">
    <source>
        <dbReference type="Proteomes" id="UP000187406"/>
    </source>
</evidence>
<gene>
    <name evidence="1" type="ORF">CFOL_v3_31070</name>
</gene>
<dbReference type="AlphaFoldDB" id="A0A1Q3D5C9"/>
<accession>A0A1Q3D5C9</accession>
<dbReference type="Proteomes" id="UP000187406">
    <property type="component" value="Unassembled WGS sequence"/>
</dbReference>
<proteinExistence type="predicted"/>
<comment type="caution">
    <text evidence="1">The sequence shown here is derived from an EMBL/GenBank/DDBJ whole genome shotgun (WGS) entry which is preliminary data.</text>
</comment>
<keyword evidence="2" id="KW-1185">Reference proteome</keyword>
<name>A0A1Q3D5C9_CEPFO</name>
<dbReference type="OrthoDB" id="8048545at2759"/>
<organism evidence="1 2">
    <name type="scientific">Cephalotus follicularis</name>
    <name type="common">Albany pitcher plant</name>
    <dbReference type="NCBI Taxonomy" id="3775"/>
    <lineage>
        <taxon>Eukaryota</taxon>
        <taxon>Viridiplantae</taxon>
        <taxon>Streptophyta</taxon>
        <taxon>Embryophyta</taxon>
        <taxon>Tracheophyta</taxon>
        <taxon>Spermatophyta</taxon>
        <taxon>Magnoliopsida</taxon>
        <taxon>eudicotyledons</taxon>
        <taxon>Gunneridae</taxon>
        <taxon>Pentapetalae</taxon>
        <taxon>rosids</taxon>
        <taxon>fabids</taxon>
        <taxon>Oxalidales</taxon>
        <taxon>Cephalotaceae</taxon>
        <taxon>Cephalotus</taxon>
    </lineage>
</organism>
<dbReference type="EMBL" id="BDDD01004423">
    <property type="protein sequence ID" value="GAV87644.1"/>
    <property type="molecule type" value="Genomic_DNA"/>
</dbReference>
<evidence type="ECO:0000313" key="1">
    <source>
        <dbReference type="EMBL" id="GAV87644.1"/>
    </source>
</evidence>